<comment type="subcellular location">
    <subcellularLocation>
        <location evidence="1">Membrane</location>
        <topology evidence="1">Lipid-anchor</topology>
    </subcellularLocation>
</comment>
<keyword evidence="5 6" id="KW-0449">Lipoprotein</keyword>
<organism evidence="9 10">
    <name type="scientific">Ligilactobacillus pobuzihii</name>
    <dbReference type="NCBI Taxonomy" id="449659"/>
    <lineage>
        <taxon>Bacteria</taxon>
        <taxon>Bacillati</taxon>
        <taxon>Bacillota</taxon>
        <taxon>Bacilli</taxon>
        <taxon>Lactobacillales</taxon>
        <taxon>Lactobacillaceae</taxon>
        <taxon>Ligilactobacillus</taxon>
    </lineage>
</organism>
<feature type="signal peptide" evidence="8">
    <location>
        <begin position="1"/>
        <end position="27"/>
    </location>
</feature>
<dbReference type="PANTHER" id="PTHR30429">
    <property type="entry name" value="D-METHIONINE-BINDING LIPOPROTEIN METQ"/>
    <property type="match status" value="1"/>
</dbReference>
<dbReference type="Proteomes" id="UP000051886">
    <property type="component" value="Unassembled WGS sequence"/>
</dbReference>
<dbReference type="CDD" id="cd13597">
    <property type="entry name" value="PBP2_lipoprotein_Tp32"/>
    <property type="match status" value="1"/>
</dbReference>
<dbReference type="EMBL" id="JQCN01000031">
    <property type="protein sequence ID" value="KRN99538.1"/>
    <property type="molecule type" value="Genomic_DNA"/>
</dbReference>
<dbReference type="GO" id="GO:0016020">
    <property type="term" value="C:membrane"/>
    <property type="evidence" value="ECO:0007669"/>
    <property type="project" value="UniProtKB-SubCell"/>
</dbReference>
<dbReference type="RefSeq" id="WP_017868758.1">
    <property type="nucleotide sequence ID" value="NZ_BJYB01000012.1"/>
</dbReference>
<evidence type="ECO:0000313" key="10">
    <source>
        <dbReference type="Proteomes" id="UP000051886"/>
    </source>
</evidence>
<evidence type="ECO:0000256" key="1">
    <source>
        <dbReference type="ARBA" id="ARBA00004635"/>
    </source>
</evidence>
<protein>
    <recommendedName>
        <fullName evidence="6">Lipoprotein</fullName>
    </recommendedName>
</protein>
<dbReference type="PROSITE" id="PS51257">
    <property type="entry name" value="PROKAR_LIPOPROTEIN"/>
    <property type="match status" value="1"/>
</dbReference>
<feature type="chain" id="PRO_5006419876" description="Lipoprotein" evidence="8">
    <location>
        <begin position="28"/>
        <end position="277"/>
    </location>
</feature>
<dbReference type="STRING" id="449659.IV66_GL001543"/>
<evidence type="ECO:0000256" key="4">
    <source>
        <dbReference type="ARBA" id="ARBA00023139"/>
    </source>
</evidence>
<evidence type="ECO:0000256" key="5">
    <source>
        <dbReference type="ARBA" id="ARBA00023288"/>
    </source>
</evidence>
<reference evidence="9 10" key="1">
    <citation type="journal article" date="2015" name="Genome Announc.">
        <title>Expanding the biotechnology potential of lactobacilli through comparative genomics of 213 strains and associated genera.</title>
        <authorList>
            <person name="Sun Z."/>
            <person name="Harris H.M."/>
            <person name="McCann A."/>
            <person name="Guo C."/>
            <person name="Argimon S."/>
            <person name="Zhang W."/>
            <person name="Yang X."/>
            <person name="Jeffery I.B."/>
            <person name="Cooney J.C."/>
            <person name="Kagawa T.F."/>
            <person name="Liu W."/>
            <person name="Song Y."/>
            <person name="Salvetti E."/>
            <person name="Wrobel A."/>
            <person name="Rasinkangas P."/>
            <person name="Parkhill J."/>
            <person name="Rea M.C."/>
            <person name="O'Sullivan O."/>
            <person name="Ritari J."/>
            <person name="Douillard F.P."/>
            <person name="Paul Ross R."/>
            <person name="Yang R."/>
            <person name="Briner A.E."/>
            <person name="Felis G.E."/>
            <person name="de Vos W.M."/>
            <person name="Barrangou R."/>
            <person name="Klaenhammer T.R."/>
            <person name="Caufield P.W."/>
            <person name="Cui Y."/>
            <person name="Zhang H."/>
            <person name="O'Toole P.W."/>
        </authorList>
    </citation>
    <scope>NUCLEOTIDE SEQUENCE [LARGE SCALE GENOMIC DNA]</scope>
    <source>
        <strain evidence="9 10">NBRC 103219</strain>
    </source>
</reference>
<name>A0A0R2LCB1_9LACO</name>
<dbReference type="SUPFAM" id="SSF53850">
    <property type="entry name" value="Periplasmic binding protein-like II"/>
    <property type="match status" value="1"/>
</dbReference>
<keyword evidence="3" id="KW-0472">Membrane</keyword>
<evidence type="ECO:0000256" key="6">
    <source>
        <dbReference type="PIRNR" id="PIRNR002854"/>
    </source>
</evidence>
<sequence>MQKKRLVSILSVAVASALLLVGCGSKADSSSQKNTEITVGASSNPHAKILEHVKPELKKEGVDLKVKVFDDYVMPNKALASKELDANYFQHKPFLNNWNKKNDGSLVDAGGVHLEPIGVYSKKYKNLKDLPQNSTVLVSSNVADYGRVLQMFKDAGLITIKEGTDLETATFDDIDTNKKNLKFKHTYEAKLMPKLYESDEAAATVINANYAVQAGLNPTKDSIALEKKSSPYVNIVAVRKGDTKKDAIKKLMKVLKSDKTQDWIKKEYKGGVLPADD</sequence>
<feature type="lipid moiety-binding region" description="S-diacylglycerol cysteine" evidence="7">
    <location>
        <position position="23"/>
    </location>
</feature>
<dbReference type="PANTHER" id="PTHR30429:SF0">
    <property type="entry name" value="METHIONINE-BINDING LIPOPROTEIN METQ"/>
    <property type="match status" value="1"/>
</dbReference>
<dbReference type="OrthoDB" id="9812878at2"/>
<comment type="caution">
    <text evidence="9">The sequence shown here is derived from an EMBL/GenBank/DDBJ whole genome shotgun (WGS) entry which is preliminary data.</text>
</comment>
<dbReference type="Pfam" id="PF03180">
    <property type="entry name" value="Lipoprotein_9"/>
    <property type="match status" value="1"/>
</dbReference>
<dbReference type="PIRSF" id="PIRSF002854">
    <property type="entry name" value="MetQ"/>
    <property type="match status" value="1"/>
</dbReference>
<evidence type="ECO:0000256" key="2">
    <source>
        <dbReference type="ARBA" id="ARBA00022729"/>
    </source>
</evidence>
<evidence type="ECO:0000313" key="9">
    <source>
        <dbReference type="EMBL" id="KRN99538.1"/>
    </source>
</evidence>
<dbReference type="Gene3D" id="3.40.190.10">
    <property type="entry name" value="Periplasmic binding protein-like II"/>
    <property type="match status" value="2"/>
</dbReference>
<proteinExistence type="inferred from homology"/>
<accession>A0A0R2LCB1</accession>
<dbReference type="InterPro" id="IPR004872">
    <property type="entry name" value="Lipoprotein_NlpA"/>
</dbReference>
<keyword evidence="10" id="KW-1185">Reference proteome</keyword>
<gene>
    <name evidence="9" type="ORF">IV66_GL001543</name>
</gene>
<evidence type="ECO:0000256" key="8">
    <source>
        <dbReference type="SAM" id="SignalP"/>
    </source>
</evidence>
<evidence type="ECO:0000256" key="7">
    <source>
        <dbReference type="PIRSR" id="PIRSR002854-1"/>
    </source>
</evidence>
<keyword evidence="2 8" id="KW-0732">Signal</keyword>
<dbReference type="PATRIC" id="fig|449659.4.peg.1569"/>
<evidence type="ECO:0000256" key="3">
    <source>
        <dbReference type="ARBA" id="ARBA00023136"/>
    </source>
</evidence>
<comment type="similarity">
    <text evidence="6">Belongs to the nlpA lipoprotein family.</text>
</comment>
<dbReference type="AlphaFoldDB" id="A0A0R2LCB1"/>
<keyword evidence="4" id="KW-0564">Palmitate</keyword>